<dbReference type="OrthoDB" id="354701at2"/>
<dbReference type="Proteomes" id="UP000015620">
    <property type="component" value="Chromosome"/>
</dbReference>
<dbReference type="KEGG" id="tped:TPE_2598"/>
<feature type="domain" description="6-hydroxymethylpterin diphosphokinase MptE-like" evidence="1">
    <location>
        <begin position="199"/>
        <end position="380"/>
    </location>
</feature>
<protein>
    <recommendedName>
        <fullName evidence="1">6-hydroxymethylpterin diphosphokinase MptE-like domain-containing protein</fullName>
    </recommendedName>
</protein>
<accession>S5ZX94</accession>
<proteinExistence type="predicted"/>
<dbReference type="AlphaFoldDB" id="S5ZX94"/>
<name>S5ZX94_9SPIR</name>
<dbReference type="RefSeq" id="WP_020966366.1">
    <property type="nucleotide sequence ID" value="NC_022097.1"/>
</dbReference>
<gene>
    <name evidence="2" type="ORF">TPE_2598</name>
</gene>
<reference evidence="2 3" key="1">
    <citation type="journal article" date="2013" name="PLoS ONE">
        <title>Genome-Wide Relatedness of Treponema pedis, from Gingiva and Necrotic Skin Lesions of Pigs, with the Human Oral Pathogen Treponema denticola.</title>
        <authorList>
            <person name="Svartstrom O."/>
            <person name="Mushtaq M."/>
            <person name="Pringle M."/>
            <person name="Segerman B."/>
        </authorList>
    </citation>
    <scope>NUCLEOTIDE SEQUENCE [LARGE SCALE GENOMIC DNA]</scope>
    <source>
        <strain evidence="2">T A4</strain>
    </source>
</reference>
<dbReference type="InterPro" id="IPR002826">
    <property type="entry name" value="MptE-like"/>
</dbReference>
<dbReference type="HOGENOM" id="CLU_034548_0_0_12"/>
<organism evidence="2 3">
    <name type="scientific">Treponema pedis str. T A4</name>
    <dbReference type="NCBI Taxonomy" id="1291379"/>
    <lineage>
        <taxon>Bacteria</taxon>
        <taxon>Pseudomonadati</taxon>
        <taxon>Spirochaetota</taxon>
        <taxon>Spirochaetia</taxon>
        <taxon>Spirochaetales</taxon>
        <taxon>Treponemataceae</taxon>
        <taxon>Treponema</taxon>
    </lineage>
</organism>
<dbReference type="STRING" id="1291379.TPE_2598"/>
<dbReference type="PANTHER" id="PTHR41786:SF1">
    <property type="entry name" value="6-HYDROXYMETHYLPTERIN DIPHOSPHOKINASE MPTE-LIKE DOMAIN-CONTAINING PROTEIN"/>
    <property type="match status" value="1"/>
</dbReference>
<sequence>MTDTALLKKNLATLKERFPALSKKIENAKPSCDYADFQTSKTGQLIPCFKTGNLLHSKYNPEREAERLFSGNENFVLFCGLGSGIHINYFLNTFKNKPCALVETDFSALKHLLTKIDFTDIFLNSNFTVLPPFEDAEFENELIQNYIPVLHGNFEVKFLLPWENYYKDKLSGFQQKIKESLKIIQSDTATQARFGKIWMRNILFNLKTASNILPQMPKADTNKTAYILGAGPCLENAVKTIKEKRKEFVLFAADTAFSVLNAYGITVDFFISIDPQIFSYLHCFKPASNLKFGTEADINPTIGIFDLCSNPLTVKTFLQNGNKILFTAGAHPFAQYASNFSPFPYCNTSTGTVAGAAKYAAIAMGFKNFRFAGLDFAYTNGKAYARETYLSKLFFKEALKTSPGETKFCALMFRGNVEKKTASGKITYTTELLNRYAELFNINENVSLWQKKEFRQFPYYDFIFKLNSDAKKNDFNLKTAILPYLTYKSKILYNKNRNFLNLELALSEILEYTVE</sequence>
<dbReference type="GeneID" id="301091024"/>
<keyword evidence="3" id="KW-1185">Reference proteome</keyword>
<evidence type="ECO:0000259" key="1">
    <source>
        <dbReference type="Pfam" id="PF01973"/>
    </source>
</evidence>
<evidence type="ECO:0000313" key="3">
    <source>
        <dbReference type="Proteomes" id="UP000015620"/>
    </source>
</evidence>
<dbReference type="Pfam" id="PF01973">
    <property type="entry name" value="MptE-like"/>
    <property type="match status" value="1"/>
</dbReference>
<dbReference type="PATRIC" id="fig|1291379.3.peg.2569"/>
<dbReference type="EMBL" id="CP004120">
    <property type="protein sequence ID" value="AGT45070.1"/>
    <property type="molecule type" value="Genomic_DNA"/>
</dbReference>
<dbReference type="PANTHER" id="PTHR41786">
    <property type="entry name" value="MOTILITY ACCESSORY FACTOR MAF"/>
    <property type="match status" value="1"/>
</dbReference>
<evidence type="ECO:0000313" key="2">
    <source>
        <dbReference type="EMBL" id="AGT45070.1"/>
    </source>
</evidence>